<dbReference type="Proteomes" id="UP000287033">
    <property type="component" value="Unassembled WGS sequence"/>
</dbReference>
<dbReference type="InterPro" id="IPR033122">
    <property type="entry name" value="LETM1-like_RBD"/>
</dbReference>
<protein>
    <recommendedName>
        <fullName evidence="10">Letm1 RBD domain-containing protein</fullName>
    </recommendedName>
</protein>
<feature type="compositionally biased region" description="Low complexity" evidence="8">
    <location>
        <begin position="578"/>
        <end position="597"/>
    </location>
</feature>
<dbReference type="AlphaFoldDB" id="A0A401RY22"/>
<dbReference type="PROSITE" id="PS51758">
    <property type="entry name" value="LETM1_RBD"/>
    <property type="match status" value="1"/>
</dbReference>
<comment type="caution">
    <text evidence="11">The sequence shown here is derived from an EMBL/GenBank/DDBJ whole genome shotgun (WGS) entry which is preliminary data.</text>
</comment>
<evidence type="ECO:0000256" key="6">
    <source>
        <dbReference type="ARBA" id="ARBA00023136"/>
    </source>
</evidence>
<evidence type="ECO:0000256" key="2">
    <source>
        <dbReference type="ARBA" id="ARBA00022692"/>
    </source>
</evidence>
<keyword evidence="4 9" id="KW-1133">Transmembrane helix</keyword>
<dbReference type="EMBL" id="BEZZ01000022">
    <property type="protein sequence ID" value="GCC23042.1"/>
    <property type="molecule type" value="Genomic_DNA"/>
</dbReference>
<keyword evidence="2 9" id="KW-0812">Transmembrane</keyword>
<feature type="region of interest" description="Disordered" evidence="8">
    <location>
        <begin position="561"/>
        <end position="619"/>
    </location>
</feature>
<keyword evidence="5 7" id="KW-0496">Mitochondrion</keyword>
<evidence type="ECO:0000259" key="10">
    <source>
        <dbReference type="PROSITE" id="PS51758"/>
    </source>
</evidence>
<evidence type="ECO:0000256" key="8">
    <source>
        <dbReference type="SAM" id="MobiDB-lite"/>
    </source>
</evidence>
<keyword evidence="3" id="KW-0999">Mitochondrion inner membrane</keyword>
<dbReference type="InterPro" id="IPR044202">
    <property type="entry name" value="LETM1/MDM38-like"/>
</dbReference>
<evidence type="ECO:0000256" key="9">
    <source>
        <dbReference type="SAM" id="Phobius"/>
    </source>
</evidence>
<gene>
    <name evidence="11" type="ORF">chiPu_0001433</name>
</gene>
<keyword evidence="12" id="KW-1185">Reference proteome</keyword>
<keyword evidence="6 9" id="KW-0472">Membrane</keyword>
<evidence type="ECO:0000313" key="11">
    <source>
        <dbReference type="EMBL" id="GCC23042.1"/>
    </source>
</evidence>
<evidence type="ECO:0000256" key="3">
    <source>
        <dbReference type="ARBA" id="ARBA00022792"/>
    </source>
</evidence>
<dbReference type="PANTHER" id="PTHR14009:SF7">
    <property type="entry name" value="LETM1 DOMAIN-CONTAINING PROTEIN LETM2, MITOCHONDRIAL"/>
    <property type="match status" value="1"/>
</dbReference>
<feature type="compositionally biased region" description="Basic and acidic residues" evidence="8">
    <location>
        <begin position="601"/>
        <end position="610"/>
    </location>
</feature>
<evidence type="ECO:0000256" key="7">
    <source>
        <dbReference type="PROSITE-ProRule" id="PRU01094"/>
    </source>
</evidence>
<dbReference type="GO" id="GO:0043022">
    <property type="term" value="F:ribosome binding"/>
    <property type="evidence" value="ECO:0007669"/>
    <property type="project" value="InterPro"/>
</dbReference>
<dbReference type="OrthoDB" id="624114at2759"/>
<evidence type="ECO:0000313" key="12">
    <source>
        <dbReference type="Proteomes" id="UP000287033"/>
    </source>
</evidence>
<accession>A0A401RY22</accession>
<dbReference type="GO" id="GO:0030003">
    <property type="term" value="P:intracellular monoatomic cation homeostasis"/>
    <property type="evidence" value="ECO:0007669"/>
    <property type="project" value="TreeGrafter"/>
</dbReference>
<dbReference type="PANTHER" id="PTHR14009">
    <property type="entry name" value="LEUCINE ZIPPER-EF-HAND CONTAINING TRANSMEMBRANE PROTEIN"/>
    <property type="match status" value="1"/>
</dbReference>
<sequence>MNAYKGRGPRKKCVERLAHGWTQTYRFPLIASETFDMSILDLDPLIQVAQQPSWSRPPFPRVPLARRPINLGFRPCRWCVRPSIAVKGRRCEPRPLDGLTVDYCGIIHAKGKEKESVSSTAGDYTWSQSEQQYLFSGVRERNDNQVPDVGIHAVLAEEMAYFSPSLLTSVAKSRGMCCFTHSNLWASVVVLQVHDFHSNRLYPRVKGLGRTWPLLSCSLPHSPFIPKCKYHPSVRFLKVNKDSSDKNEHTPESEAEESLSQTTEKVVVKPTWKQKIISELKHYYNGFRLLWIDTKVAVRILSRLFVGHRLTRRERRRLIRTCVDLFRLLPFMIFLIVPFMEFLLPVVLKLFPGMLPSTFETKMSKEENQRNTLAAKLEVAKFLQETIAEMAKRNKAKGGEATKQFSSYVQKVRRSGESPSTQDIVRFSKHFEDELTLEHLTRPQLVALCRLLELQPFGTNNLLRFQLQMELRSIKADDEMIAEEGCEFLTVSELQAACRARGMRSLGLTEKQLQDQLKQWLQLHLKENVPPSLLLLSRAMYLTDIKPKTVVQKVPKIELGMTGTLKKEPEEQPKGKTTTEPSTPPSSDSLSDLTPTLKNVKSTDREEAQKTKASANGSG</sequence>
<dbReference type="Pfam" id="PF07766">
    <property type="entry name" value="LETM1_RBD"/>
    <property type="match status" value="1"/>
</dbReference>
<feature type="region of interest" description="Disordered" evidence="8">
    <location>
        <begin position="241"/>
        <end position="261"/>
    </location>
</feature>
<dbReference type="STRING" id="137246.A0A401RY22"/>
<feature type="transmembrane region" description="Helical" evidence="9">
    <location>
        <begin position="325"/>
        <end position="348"/>
    </location>
</feature>
<comment type="subcellular location">
    <subcellularLocation>
        <location evidence="1">Mitochondrion inner membrane</location>
        <topology evidence="1">Single-pass membrane protein</topology>
    </subcellularLocation>
</comment>
<dbReference type="GO" id="GO:0005743">
    <property type="term" value="C:mitochondrial inner membrane"/>
    <property type="evidence" value="ECO:0007669"/>
    <property type="project" value="UniProtKB-SubCell"/>
</dbReference>
<feature type="compositionally biased region" description="Basic and acidic residues" evidence="8">
    <location>
        <begin position="241"/>
        <end position="252"/>
    </location>
</feature>
<proteinExistence type="predicted"/>
<reference evidence="11 12" key="1">
    <citation type="journal article" date="2018" name="Nat. Ecol. Evol.">
        <title>Shark genomes provide insights into elasmobranch evolution and the origin of vertebrates.</title>
        <authorList>
            <person name="Hara Y"/>
            <person name="Yamaguchi K"/>
            <person name="Onimaru K"/>
            <person name="Kadota M"/>
            <person name="Koyanagi M"/>
            <person name="Keeley SD"/>
            <person name="Tatsumi K"/>
            <person name="Tanaka K"/>
            <person name="Motone F"/>
            <person name="Kageyama Y"/>
            <person name="Nozu R"/>
            <person name="Adachi N"/>
            <person name="Nishimura O"/>
            <person name="Nakagawa R"/>
            <person name="Tanegashima C"/>
            <person name="Kiyatake I"/>
            <person name="Matsumoto R"/>
            <person name="Murakumo K"/>
            <person name="Nishida K"/>
            <person name="Terakita A"/>
            <person name="Kuratani S"/>
            <person name="Sato K"/>
            <person name="Hyodo S Kuraku.S."/>
        </authorList>
    </citation>
    <scope>NUCLEOTIDE SEQUENCE [LARGE SCALE GENOMIC DNA]</scope>
</reference>
<evidence type="ECO:0000256" key="5">
    <source>
        <dbReference type="ARBA" id="ARBA00023128"/>
    </source>
</evidence>
<evidence type="ECO:0000256" key="4">
    <source>
        <dbReference type="ARBA" id="ARBA00022989"/>
    </source>
</evidence>
<evidence type="ECO:0000256" key="1">
    <source>
        <dbReference type="ARBA" id="ARBA00004434"/>
    </source>
</evidence>
<organism evidence="11 12">
    <name type="scientific">Chiloscyllium punctatum</name>
    <name type="common">Brownbanded bambooshark</name>
    <name type="synonym">Hemiscyllium punctatum</name>
    <dbReference type="NCBI Taxonomy" id="137246"/>
    <lineage>
        <taxon>Eukaryota</taxon>
        <taxon>Metazoa</taxon>
        <taxon>Chordata</taxon>
        <taxon>Craniata</taxon>
        <taxon>Vertebrata</taxon>
        <taxon>Chondrichthyes</taxon>
        <taxon>Elasmobranchii</taxon>
        <taxon>Galeomorphii</taxon>
        <taxon>Galeoidea</taxon>
        <taxon>Orectolobiformes</taxon>
        <taxon>Hemiscylliidae</taxon>
        <taxon>Chiloscyllium</taxon>
    </lineage>
</organism>
<feature type="compositionally biased region" description="Basic and acidic residues" evidence="8">
    <location>
        <begin position="565"/>
        <end position="574"/>
    </location>
</feature>
<name>A0A401RY22_CHIPU</name>
<feature type="domain" description="Letm1 RBD" evidence="10">
    <location>
        <begin position="371"/>
        <end position="602"/>
    </location>
</feature>